<dbReference type="AlphaFoldDB" id="A0A0H5QUK9"/>
<dbReference type="EMBL" id="HACM01005148">
    <property type="protein sequence ID" value="CRZ05590.1"/>
    <property type="molecule type" value="Transcribed_RNA"/>
</dbReference>
<feature type="compositionally biased region" description="Polar residues" evidence="1">
    <location>
        <begin position="102"/>
        <end position="121"/>
    </location>
</feature>
<feature type="region of interest" description="Disordered" evidence="1">
    <location>
        <begin position="94"/>
        <end position="121"/>
    </location>
</feature>
<evidence type="ECO:0000313" key="2">
    <source>
        <dbReference type="EMBL" id="CRZ05590.1"/>
    </source>
</evidence>
<accession>A0A0H5QUK9</accession>
<feature type="non-terminal residue" evidence="2">
    <location>
        <position position="1"/>
    </location>
</feature>
<name>A0A0H5QUK9_9EUKA</name>
<protein>
    <submittedName>
        <fullName evidence="2">Uncharacterized protein</fullName>
    </submittedName>
</protein>
<evidence type="ECO:0000256" key="1">
    <source>
        <dbReference type="SAM" id="MobiDB-lite"/>
    </source>
</evidence>
<proteinExistence type="predicted"/>
<reference evidence="2" key="1">
    <citation type="submission" date="2015-04" db="EMBL/GenBank/DDBJ databases">
        <title>The genome sequence of the plant pathogenic Rhizarian Plasmodiophora brassicae reveals insights in its biotrophic life cycle and the origin of chitin synthesis.</title>
        <authorList>
            <person name="Schwelm A."/>
            <person name="Fogelqvist J."/>
            <person name="Knaust A."/>
            <person name="Julke S."/>
            <person name="Lilja T."/>
            <person name="Dhandapani V."/>
            <person name="Bonilla-Rosso G."/>
            <person name="Karlsson M."/>
            <person name="Shevchenko A."/>
            <person name="Choi S.R."/>
            <person name="Kim H.G."/>
            <person name="Park J.Y."/>
            <person name="Lim Y.P."/>
            <person name="Ludwig-Muller J."/>
            <person name="Dixelius C."/>
        </authorList>
    </citation>
    <scope>NUCLEOTIDE SEQUENCE</scope>
    <source>
        <tissue evidence="2">Potato root galls</tissue>
    </source>
</reference>
<organism evidence="2">
    <name type="scientific">Spongospora subterranea</name>
    <dbReference type="NCBI Taxonomy" id="70186"/>
    <lineage>
        <taxon>Eukaryota</taxon>
        <taxon>Sar</taxon>
        <taxon>Rhizaria</taxon>
        <taxon>Endomyxa</taxon>
        <taxon>Phytomyxea</taxon>
        <taxon>Plasmodiophorida</taxon>
        <taxon>Plasmodiophoridae</taxon>
        <taxon>Spongospora</taxon>
    </lineage>
</organism>
<sequence length="121" mass="13808">GINLTLSQCRSDSRTFSEDTQKKKTVPSLASFQSQNQCNSFVLKTSVVEILCRQRPVIGLDKTRLAEAFGFIPSIHLSSHPVLKLLRQKDGYRDNHRRQNRWQEQFTRFVNGTPSASQRSG</sequence>